<name>A0A0D2J4U6_9CHLO</name>
<dbReference type="AlphaFoldDB" id="A0A0D2J4U6"/>
<organism evidence="2 3">
    <name type="scientific">Monoraphidium neglectum</name>
    <dbReference type="NCBI Taxonomy" id="145388"/>
    <lineage>
        <taxon>Eukaryota</taxon>
        <taxon>Viridiplantae</taxon>
        <taxon>Chlorophyta</taxon>
        <taxon>core chlorophytes</taxon>
        <taxon>Chlorophyceae</taxon>
        <taxon>CS clade</taxon>
        <taxon>Sphaeropleales</taxon>
        <taxon>Selenastraceae</taxon>
        <taxon>Monoraphidium</taxon>
    </lineage>
</organism>
<protein>
    <submittedName>
        <fullName evidence="2">Uncharacterized protein</fullName>
    </submittedName>
</protein>
<dbReference type="KEGG" id="mng:MNEG_13006"/>
<keyword evidence="1" id="KW-1133">Transmembrane helix</keyword>
<keyword evidence="1" id="KW-0472">Membrane</keyword>
<sequence length="135" mass="14345">MAGWDGRGARDGGGAVQEAVCAAVARLALMLPRTPGGKDGAGGGAGGVDWRMVLLGGGCAVSAVAAVFFFCRSWRLGDELHRRDRELAKLVVRIMSLQEVLSTYRRLPVTRYTHHTTSTTTHAAVTGFAHSMAYL</sequence>
<keyword evidence="1" id="KW-0812">Transmembrane</keyword>
<evidence type="ECO:0000256" key="1">
    <source>
        <dbReference type="SAM" id="Phobius"/>
    </source>
</evidence>
<evidence type="ECO:0000313" key="3">
    <source>
        <dbReference type="Proteomes" id="UP000054498"/>
    </source>
</evidence>
<dbReference type="OrthoDB" id="10630591at2759"/>
<feature type="transmembrane region" description="Helical" evidence="1">
    <location>
        <begin position="52"/>
        <end position="71"/>
    </location>
</feature>
<dbReference type="EMBL" id="KK103785">
    <property type="protein sequence ID" value="KIY94957.1"/>
    <property type="molecule type" value="Genomic_DNA"/>
</dbReference>
<proteinExistence type="predicted"/>
<accession>A0A0D2J4U6</accession>
<dbReference type="GeneID" id="25730425"/>
<keyword evidence="3" id="KW-1185">Reference proteome</keyword>
<dbReference type="RefSeq" id="XP_013893977.1">
    <property type="nucleotide sequence ID" value="XM_014038523.1"/>
</dbReference>
<dbReference type="Proteomes" id="UP000054498">
    <property type="component" value="Unassembled WGS sequence"/>
</dbReference>
<gene>
    <name evidence="2" type="ORF">MNEG_13006</name>
</gene>
<reference evidence="2 3" key="1">
    <citation type="journal article" date="2013" name="BMC Genomics">
        <title>Reconstruction of the lipid metabolism for the microalga Monoraphidium neglectum from its genome sequence reveals characteristics suitable for biofuel production.</title>
        <authorList>
            <person name="Bogen C."/>
            <person name="Al-Dilaimi A."/>
            <person name="Albersmeier A."/>
            <person name="Wichmann J."/>
            <person name="Grundmann M."/>
            <person name="Rupp O."/>
            <person name="Lauersen K.J."/>
            <person name="Blifernez-Klassen O."/>
            <person name="Kalinowski J."/>
            <person name="Goesmann A."/>
            <person name="Mussgnug J.H."/>
            <person name="Kruse O."/>
        </authorList>
    </citation>
    <scope>NUCLEOTIDE SEQUENCE [LARGE SCALE GENOMIC DNA]</scope>
    <source>
        <strain evidence="2 3">SAG 48.87</strain>
    </source>
</reference>
<evidence type="ECO:0000313" key="2">
    <source>
        <dbReference type="EMBL" id="KIY94957.1"/>
    </source>
</evidence>